<name>A0A5P6A7H4_BACAM</name>
<dbReference type="GO" id="GO:0033014">
    <property type="term" value="P:tetrapyrrole biosynthetic process"/>
    <property type="evidence" value="ECO:0007669"/>
    <property type="project" value="InterPro"/>
</dbReference>
<dbReference type="SUPFAM" id="SSF69618">
    <property type="entry name" value="HemD-like"/>
    <property type="match status" value="1"/>
</dbReference>
<keyword evidence="2" id="KW-0808">Transferase</keyword>
<dbReference type="EC" id="4.2.1.75" evidence="2"/>
<accession>A0A5P6A7H4</accession>
<dbReference type="EC" id="2.1.1.107" evidence="2"/>
<dbReference type="Gene3D" id="3.30.950.10">
    <property type="entry name" value="Methyltransferase, Cobalt-precorrin-4 Transmethylase, Domain 2"/>
    <property type="match status" value="1"/>
</dbReference>
<dbReference type="GO" id="GO:0004851">
    <property type="term" value="F:uroporphyrin-III C-methyltransferase activity"/>
    <property type="evidence" value="ECO:0007669"/>
    <property type="project" value="UniProtKB-EC"/>
</dbReference>
<keyword evidence="2" id="KW-0456">Lyase</keyword>
<dbReference type="InterPro" id="IPR036108">
    <property type="entry name" value="4pyrrol_syn_uPrphyn_synt_sf"/>
</dbReference>
<reference evidence="2" key="1">
    <citation type="submission" date="2019-02" db="EMBL/GenBank/DDBJ databases">
        <title>Surfactin genes in H2O-1 strain.</title>
        <authorList>
            <person name="Seldin L."/>
        </authorList>
    </citation>
    <scope>NUCLEOTIDE SEQUENCE</scope>
    <source>
        <strain evidence="2">H2O-1</strain>
    </source>
</reference>
<feature type="region of interest" description="Disordered" evidence="1">
    <location>
        <begin position="192"/>
        <end position="217"/>
    </location>
</feature>
<dbReference type="AlphaFoldDB" id="A0A5P6A7H4"/>
<evidence type="ECO:0000256" key="1">
    <source>
        <dbReference type="SAM" id="MobiDB-lite"/>
    </source>
</evidence>
<sequence length="245" mass="27564">MGRQRSVKGTLQDIHEKVQSQNITNPAIIVIGDIVNFQTHSWFESKPFIGRHIMVVTHGDEEHTLTDKLREYGADVIEWPKRIVKKMPANENILKQISTFEQLFFTSRLAVCEFFDTLAFKQIDIRRVTASLNAATEAAKTELTKRGFVLSECQIDSPHSLIVGSRQAAENMSDSKSCPFYINISPSIPATNPISSPIRPAPPPKPPSHLHGRRRPAGCGFTAVKNQEQLFAFIRNEMKDMLVHS</sequence>
<dbReference type="GO" id="GO:0004852">
    <property type="term" value="F:uroporphyrinogen-III synthase activity"/>
    <property type="evidence" value="ECO:0007669"/>
    <property type="project" value="UniProtKB-EC"/>
</dbReference>
<protein>
    <submittedName>
        <fullName evidence="2">Uroporphyrinogen-III methyltransferase / Uroporphyrinogen-III synthase</fullName>
        <ecNumber evidence="2">2.1.1.107</ecNumber>
        <ecNumber evidence="2">4.2.1.75</ecNumber>
    </submittedName>
</protein>
<gene>
    <name evidence="2" type="ORF">H2O1_2828</name>
</gene>
<organism evidence="2">
    <name type="scientific">Bacillus amyloliquefaciens</name>
    <name type="common">Bacillus velezensis</name>
    <dbReference type="NCBI Taxonomy" id="1390"/>
    <lineage>
        <taxon>Bacteria</taxon>
        <taxon>Bacillati</taxon>
        <taxon>Bacillota</taxon>
        <taxon>Bacilli</taxon>
        <taxon>Bacillales</taxon>
        <taxon>Bacillaceae</taxon>
        <taxon>Bacillus</taxon>
        <taxon>Bacillus amyloliquefaciens group</taxon>
    </lineage>
</organism>
<dbReference type="GO" id="GO:0032259">
    <property type="term" value="P:methylation"/>
    <property type="evidence" value="ECO:0007669"/>
    <property type="project" value="UniProtKB-KW"/>
</dbReference>
<keyword evidence="2" id="KW-0489">Methyltransferase</keyword>
<evidence type="ECO:0000313" key="2">
    <source>
        <dbReference type="EMBL" id="QFG70548.1"/>
    </source>
</evidence>
<proteinExistence type="predicted"/>
<dbReference type="InterPro" id="IPR014776">
    <property type="entry name" value="4pyrrole_Mease_sub2"/>
</dbReference>
<dbReference type="EMBL" id="MK570509">
    <property type="protein sequence ID" value="QFG70548.1"/>
    <property type="molecule type" value="Genomic_DNA"/>
</dbReference>